<dbReference type="EMBL" id="JBICRM010000034">
    <property type="protein sequence ID" value="MFG1709273.1"/>
    <property type="molecule type" value="Genomic_DNA"/>
</dbReference>
<evidence type="ECO:0000313" key="2">
    <source>
        <dbReference type="Proteomes" id="UP001603978"/>
    </source>
</evidence>
<name>A0ABW7AQG6_9ACTN</name>
<evidence type="ECO:0000313" key="1">
    <source>
        <dbReference type="EMBL" id="MFG1709273.1"/>
    </source>
</evidence>
<comment type="caution">
    <text evidence="1">The sequence shown here is derived from an EMBL/GenBank/DDBJ whole genome shotgun (WGS) entry which is preliminary data.</text>
</comment>
<sequence length="87" mass="9115">MPRKMTGPEHAQAALEALAEAKTLAKYADQASSWESRAAYSAQASACAGIAAAEFQAAHLALQVVESRMPGLGAREVKGWRDITGVS</sequence>
<protein>
    <submittedName>
        <fullName evidence="1">Uncharacterized protein</fullName>
    </submittedName>
</protein>
<keyword evidence="2" id="KW-1185">Reference proteome</keyword>
<gene>
    <name evidence="1" type="ORF">ACFLIM_39385</name>
</gene>
<organism evidence="1 2">
    <name type="scientific">Nonomuraea marmarensis</name>
    <dbReference type="NCBI Taxonomy" id="3351344"/>
    <lineage>
        <taxon>Bacteria</taxon>
        <taxon>Bacillati</taxon>
        <taxon>Actinomycetota</taxon>
        <taxon>Actinomycetes</taxon>
        <taxon>Streptosporangiales</taxon>
        <taxon>Streptosporangiaceae</taxon>
        <taxon>Nonomuraea</taxon>
    </lineage>
</organism>
<proteinExistence type="predicted"/>
<accession>A0ABW7AQG6</accession>
<dbReference type="Proteomes" id="UP001603978">
    <property type="component" value="Unassembled WGS sequence"/>
</dbReference>
<dbReference type="RefSeq" id="WP_393173889.1">
    <property type="nucleotide sequence ID" value="NZ_JBICRM010000034.1"/>
</dbReference>
<reference evidence="1 2" key="1">
    <citation type="submission" date="2024-10" db="EMBL/GenBank/DDBJ databases">
        <authorList>
            <person name="Topkara A.R."/>
            <person name="Saygin H."/>
        </authorList>
    </citation>
    <scope>NUCLEOTIDE SEQUENCE [LARGE SCALE GENOMIC DNA]</scope>
    <source>
        <strain evidence="1 2">M3C6</strain>
    </source>
</reference>